<keyword evidence="2" id="KW-0378">Hydrolase</keyword>
<dbReference type="GO" id="GO:0006260">
    <property type="term" value="P:DNA replication"/>
    <property type="evidence" value="ECO:0007669"/>
    <property type="project" value="InterPro"/>
</dbReference>
<proteinExistence type="predicted"/>
<dbReference type="PANTHER" id="PTHR30231:SF4">
    <property type="entry name" value="PROTEIN NEN2"/>
    <property type="match status" value="1"/>
</dbReference>
<dbReference type="Gene3D" id="3.30.420.10">
    <property type="entry name" value="Ribonuclease H-like superfamily/Ribonuclease H"/>
    <property type="match status" value="1"/>
</dbReference>
<evidence type="ECO:0000313" key="6">
    <source>
        <dbReference type="Proteomes" id="UP000218690"/>
    </source>
</evidence>
<dbReference type="Gene3D" id="3.40.50.10190">
    <property type="entry name" value="BRCT domain"/>
    <property type="match status" value="1"/>
</dbReference>
<dbReference type="SMART" id="SM00479">
    <property type="entry name" value="EXOIII"/>
    <property type="match status" value="1"/>
</dbReference>
<dbReference type="SUPFAM" id="SSF158682">
    <property type="entry name" value="TerB-like"/>
    <property type="match status" value="1"/>
</dbReference>
<sequence>MVAPKRYAVVDFETTGFGSTDRVIEIGVVLLDHNREVESTWETLVQPQRDIPNSFVHRITPTDVVDAPLFGEVAGEFFELLNGRTVVAHNAPFEARFLQREFSSLGVAWPNYGAWVVDTKRLFQQTYPGEGATLEHALEVVGITNARPHSALADALATAELFARLVSQGTDVVISSRAITLPPQEFPARGALLPRTALAEDLTHKRGEWLVRLADTAAPEGSGDAEKYKKLLAAALVDKELSKSEIVQLQNQAQQEGLTSNDVMSIHEEFIRQLAVEVWLDGEVTEEERATLLLLNEQLGLPADTAEALLAAPQRGESELGISLSAGDRVTFTGQFDLPREEWERRAMAVGLSVGGVTKKSVLLVAANPDSMSGKARKAREYGVPIIGETAFARLLGNMSGGGQFVEQDLSAQPAELDLTETYGIFPWSTGVSGTSAHTGTKALAVEWCAKHPRRKLLELSPQLTPFSEIEVQSSYKSGYTQWFARFPQPLEATVEDLRDLPGVGEHKLVAMVEAVVLAASDSGNAAVIDSIGAAENPYGDIPIGDNPFIDDDSAGRAAEFLGRTSEEIRALDQAALYIGWAQLNGAVVEVASLPSAVAAEVPIITAHLEHQSPVRALFQRAVDELIRVIGGDERKRGIVCSRWLGGATLDSLGTAFGLTRERIRQLERQLAEDFEKDSALFKEVVAAVSKRARPILPVDELRRDLPDLVRKPAEFDATFGEIFTGIGKQWEVVNGWLVFNGFTQALSEKLTTLADDHGIVRIDELAVGLEVTPERLEQYIVTNDELKVAVLDNYVLTKVGSYQDRAVSVLAINGEPMTAEAIMDTLGGGSPRSASNQFSIDPRLTKVSADQWALTEWGHEEFKSIASWISTRLAASTRTHTVVDAAGSSQEVPAIALNELLAQAERLRISELSIRQYAANGDFETRDGMVIARVDESGNVMEGDIADARDAYLRDGEWHLLLTVNKDHLRGSGFAVPAPIAAYYGVKVGESCALSSRLGEEFVRVNRLKQVSLSTIKRFLDELGVREGQRVWLKLGKERTFDVSIAPAVEHHEAGLARLYDFVGLDGTLMQPGESTEDSLARVNEILGLSPQAPRRRTVAVFRHRHQDEIADLIQEL</sequence>
<dbReference type="InterPro" id="IPR013324">
    <property type="entry name" value="RNA_pol_sigma_r3/r4-like"/>
</dbReference>
<protein>
    <submittedName>
        <fullName evidence="5">Exonuclease</fullName>
    </submittedName>
</protein>
<comment type="caution">
    <text evidence="5">The sequence shown here is derived from an EMBL/GenBank/DDBJ whole genome shotgun (WGS) entry which is preliminary data.</text>
</comment>
<dbReference type="Pfam" id="PF00929">
    <property type="entry name" value="RNase_T"/>
    <property type="match status" value="1"/>
</dbReference>
<keyword evidence="3 5" id="KW-0269">Exonuclease</keyword>
<evidence type="ECO:0000313" key="5">
    <source>
        <dbReference type="EMBL" id="PCC83422.1"/>
    </source>
</evidence>
<dbReference type="InterPro" id="IPR036397">
    <property type="entry name" value="RNaseH_sf"/>
</dbReference>
<organism evidence="5 6">
    <name type="scientific">Corynebacterium accolens</name>
    <dbReference type="NCBI Taxonomy" id="38284"/>
    <lineage>
        <taxon>Bacteria</taxon>
        <taxon>Bacillati</taxon>
        <taxon>Actinomycetota</taxon>
        <taxon>Actinomycetes</taxon>
        <taxon>Mycobacteriales</taxon>
        <taxon>Corynebacteriaceae</taxon>
        <taxon>Corynebacterium</taxon>
    </lineage>
</organism>
<dbReference type="InterPro" id="IPR013520">
    <property type="entry name" value="Ribonucl_H"/>
</dbReference>
<dbReference type="GO" id="GO:0003887">
    <property type="term" value="F:DNA-directed DNA polymerase activity"/>
    <property type="evidence" value="ECO:0007669"/>
    <property type="project" value="InterPro"/>
</dbReference>
<dbReference type="SUPFAM" id="SSF88659">
    <property type="entry name" value="Sigma3 and sigma4 domains of RNA polymerase sigma factors"/>
    <property type="match status" value="1"/>
</dbReference>
<feature type="domain" description="Exonuclease" evidence="4">
    <location>
        <begin position="6"/>
        <end position="171"/>
    </location>
</feature>
<dbReference type="FunFam" id="3.30.420.10:FF:000045">
    <property type="entry name" value="3'-5' exonuclease DinG"/>
    <property type="match status" value="1"/>
</dbReference>
<dbReference type="GO" id="GO:0003700">
    <property type="term" value="F:DNA-binding transcription factor activity"/>
    <property type="evidence" value="ECO:0007669"/>
    <property type="project" value="InterPro"/>
</dbReference>
<dbReference type="GO" id="GO:0005829">
    <property type="term" value="C:cytosol"/>
    <property type="evidence" value="ECO:0007669"/>
    <property type="project" value="TreeGrafter"/>
</dbReference>
<dbReference type="InterPro" id="IPR036388">
    <property type="entry name" value="WH-like_DNA-bd_sf"/>
</dbReference>
<dbReference type="Pfam" id="PF04545">
    <property type="entry name" value="Sigma70_r4"/>
    <property type="match status" value="1"/>
</dbReference>
<evidence type="ECO:0000256" key="1">
    <source>
        <dbReference type="ARBA" id="ARBA00022722"/>
    </source>
</evidence>
<dbReference type="Gene3D" id="1.10.10.10">
    <property type="entry name" value="Winged helix-like DNA-binding domain superfamily/Winged helix DNA-binding domain"/>
    <property type="match status" value="1"/>
</dbReference>
<dbReference type="SUPFAM" id="SSF53098">
    <property type="entry name" value="Ribonuclease H-like"/>
    <property type="match status" value="1"/>
</dbReference>
<dbReference type="InterPro" id="IPR036420">
    <property type="entry name" value="BRCT_dom_sf"/>
</dbReference>
<reference evidence="5 6" key="1">
    <citation type="submission" date="2017-09" db="EMBL/GenBank/DDBJ databases">
        <title>Draft Genome Sequence of Corynebacterium accolens AH4003.</title>
        <authorList>
            <person name="Chen Y."/>
            <person name="Oosthuysen W.F."/>
            <person name="Kelley S."/>
            <person name="Horswill A."/>
        </authorList>
    </citation>
    <scope>NUCLEOTIDE SEQUENCE [LARGE SCALE GENOMIC DNA]</scope>
    <source>
        <strain evidence="5 6">AH4003</strain>
    </source>
</reference>
<name>A0A2A4ALP4_9CORY</name>
<dbReference type="AlphaFoldDB" id="A0A2A4ALP4"/>
<keyword evidence="1" id="KW-0540">Nuclease</keyword>
<dbReference type="InterPro" id="IPR007630">
    <property type="entry name" value="RNA_pol_sigma70_r4"/>
</dbReference>
<evidence type="ECO:0000256" key="3">
    <source>
        <dbReference type="ARBA" id="ARBA00022839"/>
    </source>
</evidence>
<dbReference type="Proteomes" id="UP000218690">
    <property type="component" value="Unassembled WGS sequence"/>
</dbReference>
<dbReference type="PANTHER" id="PTHR30231">
    <property type="entry name" value="DNA POLYMERASE III SUBUNIT EPSILON"/>
    <property type="match status" value="1"/>
</dbReference>
<gene>
    <name evidence="5" type="ORF">COM45_03460</name>
</gene>
<dbReference type="GO" id="GO:0003677">
    <property type="term" value="F:DNA binding"/>
    <property type="evidence" value="ECO:0007669"/>
    <property type="project" value="InterPro"/>
</dbReference>
<dbReference type="InterPro" id="IPR029024">
    <property type="entry name" value="TerB-like"/>
</dbReference>
<dbReference type="InterPro" id="IPR012337">
    <property type="entry name" value="RNaseH-like_sf"/>
</dbReference>
<evidence type="ECO:0000256" key="2">
    <source>
        <dbReference type="ARBA" id="ARBA00022801"/>
    </source>
</evidence>
<dbReference type="GO" id="GO:0008408">
    <property type="term" value="F:3'-5' exonuclease activity"/>
    <property type="evidence" value="ECO:0007669"/>
    <property type="project" value="TreeGrafter"/>
</dbReference>
<dbReference type="GO" id="GO:0006352">
    <property type="term" value="P:DNA-templated transcription initiation"/>
    <property type="evidence" value="ECO:0007669"/>
    <property type="project" value="InterPro"/>
</dbReference>
<dbReference type="EMBL" id="NWBP01000011">
    <property type="protein sequence ID" value="PCC83422.1"/>
    <property type="molecule type" value="Genomic_DNA"/>
</dbReference>
<evidence type="ECO:0000259" key="4">
    <source>
        <dbReference type="SMART" id="SM00479"/>
    </source>
</evidence>
<accession>A0A2A4ALP4</accession>
<dbReference type="NCBIfam" id="TIGR00573">
    <property type="entry name" value="dnaq"/>
    <property type="match status" value="1"/>
</dbReference>
<dbReference type="CDD" id="cd06127">
    <property type="entry name" value="DEDDh"/>
    <property type="match status" value="1"/>
</dbReference>
<dbReference type="InterPro" id="IPR006054">
    <property type="entry name" value="DnaQ"/>
</dbReference>